<reference evidence="2" key="1">
    <citation type="submission" date="2023-10" db="EMBL/GenBank/DDBJ databases">
        <authorList>
            <person name="Chen Y."/>
            <person name="Shah S."/>
            <person name="Dougan E. K."/>
            <person name="Thang M."/>
            <person name="Chan C."/>
        </authorList>
    </citation>
    <scope>NUCLEOTIDE SEQUENCE [LARGE SCALE GENOMIC DNA]</scope>
</reference>
<evidence type="ECO:0000256" key="1">
    <source>
        <dbReference type="SAM" id="MobiDB-lite"/>
    </source>
</evidence>
<feature type="compositionally biased region" description="Low complexity" evidence="1">
    <location>
        <begin position="569"/>
        <end position="578"/>
    </location>
</feature>
<accession>A0ABN9RU07</accession>
<proteinExistence type="predicted"/>
<feature type="compositionally biased region" description="Low complexity" evidence="1">
    <location>
        <begin position="587"/>
        <end position="613"/>
    </location>
</feature>
<organism evidence="2 3">
    <name type="scientific">Prorocentrum cordatum</name>
    <dbReference type="NCBI Taxonomy" id="2364126"/>
    <lineage>
        <taxon>Eukaryota</taxon>
        <taxon>Sar</taxon>
        <taxon>Alveolata</taxon>
        <taxon>Dinophyceae</taxon>
        <taxon>Prorocentrales</taxon>
        <taxon>Prorocentraceae</taxon>
        <taxon>Prorocentrum</taxon>
    </lineage>
</organism>
<dbReference type="EMBL" id="CAUYUJ010008069">
    <property type="protein sequence ID" value="CAK0822785.1"/>
    <property type="molecule type" value="Genomic_DNA"/>
</dbReference>
<evidence type="ECO:0000313" key="2">
    <source>
        <dbReference type="EMBL" id="CAK0822785.1"/>
    </source>
</evidence>
<gene>
    <name evidence="2" type="ORF">PCOR1329_LOCUS23711</name>
</gene>
<protein>
    <submittedName>
        <fullName evidence="2">Uncharacterized protein</fullName>
    </submittedName>
</protein>
<evidence type="ECO:0000313" key="3">
    <source>
        <dbReference type="Proteomes" id="UP001189429"/>
    </source>
</evidence>
<dbReference type="Proteomes" id="UP001189429">
    <property type="component" value="Unassembled WGS sequence"/>
</dbReference>
<name>A0ABN9RU07_9DINO</name>
<sequence length="1381" mass="151982">MHLTNALVSLFSFWERGPPKARASYPDLQWSPARRVAVGNLYQDLFEFCRAAGRDAQPTRGLARLQKLASELFALPGSSYDRRLRPEGDPGWGMHVGQLSADTLARALEVKPERVKLKTPGPGCDPADHLAGWRLEEYVGYLGRCLAPGDWPASLPRRCHSISKGNERILAQDLLDRGMAILAPASEVPRDKNGCVLASGWFAVEHSEQWGRLIQDRRPQNATEERMAWLQLPSGEQLKLLRLKGPTEHVRGTVYDLKTYFYQVNRPTGTEPRNVVGRPWQGRLLGSYATEPNTYYYLALTAWGMGDANSCDVCQETNVSILKKQGCMTPAESLNAQLTAPIGKTWEGNYLDDHLTVQVFSEGDDRSKLRDVEINERAKQAWESAGLPRSVEKDFVEQPTFTAWGTEVRDDPGEVGSPRLKRLDWNEIDQVPMPTRMCRPVNDLNEAFASFDWKVQRGGRFSKHSHINLQEMRALKGEIRRRGFDNIQMALRGDVLGSSGVTAASRARDLEAEFSHVAEGRSGSAHVSREVWIGAHFNPADAPSRFRPLLEAGPPPEWIVASQREAGAAARAAAARHPLPVPGSPGLGPAPAAAQAPAAAPPAAEEALSSSAPCCDWQPRGEPSRLQWSVPRGLARLWPKQEYFAGCGAVPRAWAARGARVEAAIDAFPPSGYRPAQDLLQAANVRRELERIRDRAVRAGARATSCTSLGLLCQNCGPGTRSAARPQGGGSRQAERDGHGLAVTTAAACQALGEEGGLWVVENPRRSWLFRQPRLQRLLGREGVFLVECDMCQFGLGPPDDAGARYKKSTYLLGNFEELKLLRRRCQGRRRHVHLEGGVKVGGRWQKRAALAAAYTGEFADALVAALGKAERRDLQTSLRGNAHAARLVKAAEMLSAFGKVQRWGKLEHWLPTATRSQILNRLIEFVQYLFNEKRSIAEARCAILVVQQRRPELRGQLGGAWDSVRSWAFGEDSQTRTPIPREIQRALRRWALARALLLTRRPCLTFLEYSIFVRVAMDGLLRPGEGAKLKDGRQRDRLHTTFKKPMLPQPYSISNLRLPTRWTASGRSSAAWMSALPATKPSAARLRLSASSLLEAASRVEVTAGKTAFGEQVGTVFDEKHDYELGTILPEVVCAGPLKDGDEAGGPKDALVAVSLQTPARSTSANKSCPPSRWALVLAWPASAGTWWSLLRLLWLDDFVQSIFDGRYFKSLGVPIVLVLCGLLAHRPDIVLDAVASCVLGRMEHLADRSFASVYRLSRRGASAVSSAATKTQDMAEMVVTVFENASVMWDNLSAVVPVVESAAALVDEMIENTAARTAELVDQVPEQMQAEAVHLAESIASTVRSDGGPPLLQQPKSRGWAKYVIAMFVGGWVQRYRRG</sequence>
<comment type="caution">
    <text evidence="2">The sequence shown here is derived from an EMBL/GenBank/DDBJ whole genome shotgun (WGS) entry which is preliminary data.</text>
</comment>
<feature type="region of interest" description="Disordered" evidence="1">
    <location>
        <begin position="569"/>
        <end position="616"/>
    </location>
</feature>
<keyword evidence="3" id="KW-1185">Reference proteome</keyword>